<protein>
    <submittedName>
        <fullName evidence="1">Uncharacterized protein</fullName>
    </submittedName>
</protein>
<gene>
    <name evidence="1" type="ORF">GALL_534590</name>
</gene>
<comment type="caution">
    <text evidence="1">The sequence shown here is derived from an EMBL/GenBank/DDBJ whole genome shotgun (WGS) entry which is preliminary data.</text>
</comment>
<dbReference type="AlphaFoldDB" id="A0A1J5P0B2"/>
<evidence type="ECO:0000313" key="1">
    <source>
        <dbReference type="EMBL" id="OIQ64985.1"/>
    </source>
</evidence>
<accession>A0A1J5P0B2</accession>
<organism evidence="1">
    <name type="scientific">mine drainage metagenome</name>
    <dbReference type="NCBI Taxonomy" id="410659"/>
    <lineage>
        <taxon>unclassified sequences</taxon>
        <taxon>metagenomes</taxon>
        <taxon>ecological metagenomes</taxon>
    </lineage>
</organism>
<dbReference type="EMBL" id="MLJW01007681">
    <property type="protein sequence ID" value="OIQ64985.1"/>
    <property type="molecule type" value="Genomic_DNA"/>
</dbReference>
<reference evidence="1" key="1">
    <citation type="submission" date="2016-10" db="EMBL/GenBank/DDBJ databases">
        <title>Sequence of Gallionella enrichment culture.</title>
        <authorList>
            <person name="Poehlein A."/>
            <person name="Muehling M."/>
            <person name="Daniel R."/>
        </authorList>
    </citation>
    <scope>NUCLEOTIDE SEQUENCE</scope>
</reference>
<name>A0A1J5P0B2_9ZZZZ</name>
<proteinExistence type="predicted"/>
<sequence>MVISTTEDSPSTFWLIDATFDGAASLASARSITSKVLNCSLSFCSFSTDEMPTPSGISKENRTKVG</sequence>